<name>A0ABN8IFD6_9NEOP</name>
<dbReference type="Pfam" id="PF00076">
    <property type="entry name" value="RRM_1"/>
    <property type="match status" value="1"/>
</dbReference>
<evidence type="ECO:0000256" key="1">
    <source>
        <dbReference type="ARBA" id="ARBA00022884"/>
    </source>
</evidence>
<dbReference type="PANTHER" id="PTHR23236:SF11">
    <property type="entry name" value="EUKARYOTIC TRANSLATION INITIATION FACTOR 4H"/>
    <property type="match status" value="1"/>
</dbReference>
<dbReference type="PROSITE" id="PS50102">
    <property type="entry name" value="RRM"/>
    <property type="match status" value="1"/>
</dbReference>
<dbReference type="Gene3D" id="3.30.70.330">
    <property type="match status" value="1"/>
</dbReference>
<protein>
    <recommendedName>
        <fullName evidence="3">RRM domain-containing protein</fullName>
    </recommendedName>
</protein>
<dbReference type="Proteomes" id="UP000837857">
    <property type="component" value="Chromosome 23"/>
</dbReference>
<dbReference type="InterPro" id="IPR000504">
    <property type="entry name" value="RRM_dom"/>
</dbReference>
<evidence type="ECO:0000313" key="4">
    <source>
        <dbReference type="EMBL" id="CAH2056375.1"/>
    </source>
</evidence>
<keyword evidence="1 2" id="KW-0694">RNA-binding</keyword>
<sequence length="376" mass="42997">MTVYTNTIMTAWESHNNSTVVHSQVTVQFHNIKHKIIPQYCFRMKTSVKNNIMKRKHKSKIGGEAVASVNVSKEGCKGEIKDEKSEQNTLNPITELVIKKSKSSEDTNKYPILDDKNFILKIHSVPLTNNQKGRIRQVLKDSLRGTSDFLLPDIIHNKIQTILKSSENFTDSDLRKMRILFNMLKTALQNKDLEIKPRKENGSKELQKKVKVKEGLNVKKEVNIHLESNQKEKKDVPKKKGPKRYVVFVGNLPMDIDKEKIMQHFADFKNFIKDVRLPKQKKGKSAIAYVELENETIYELALSKHHSMLGNRRINVLYTAQKNGKITTTEAKSKTAKLLALQKSGKLIGSVPMNKKRSQRRLKMKQAQAKLAAESA</sequence>
<keyword evidence="5" id="KW-1185">Reference proteome</keyword>
<dbReference type="InterPro" id="IPR012677">
    <property type="entry name" value="Nucleotide-bd_a/b_plait_sf"/>
</dbReference>
<dbReference type="EMBL" id="OW152835">
    <property type="protein sequence ID" value="CAH2056375.1"/>
    <property type="molecule type" value="Genomic_DNA"/>
</dbReference>
<evidence type="ECO:0000313" key="5">
    <source>
        <dbReference type="Proteomes" id="UP000837857"/>
    </source>
</evidence>
<dbReference type="PANTHER" id="PTHR23236">
    <property type="entry name" value="EUKARYOTIC TRANSLATION INITIATION FACTOR 4B/4H"/>
    <property type="match status" value="1"/>
</dbReference>
<evidence type="ECO:0000259" key="3">
    <source>
        <dbReference type="PROSITE" id="PS50102"/>
    </source>
</evidence>
<reference evidence="4" key="1">
    <citation type="submission" date="2022-03" db="EMBL/GenBank/DDBJ databases">
        <authorList>
            <person name="Martin H S."/>
        </authorList>
    </citation>
    <scope>NUCLEOTIDE SEQUENCE</scope>
</reference>
<evidence type="ECO:0000256" key="2">
    <source>
        <dbReference type="PROSITE-ProRule" id="PRU00176"/>
    </source>
</evidence>
<organism evidence="4 5">
    <name type="scientific">Iphiclides podalirius</name>
    <name type="common">scarce swallowtail</name>
    <dbReference type="NCBI Taxonomy" id="110791"/>
    <lineage>
        <taxon>Eukaryota</taxon>
        <taxon>Metazoa</taxon>
        <taxon>Ecdysozoa</taxon>
        <taxon>Arthropoda</taxon>
        <taxon>Hexapoda</taxon>
        <taxon>Insecta</taxon>
        <taxon>Pterygota</taxon>
        <taxon>Neoptera</taxon>
        <taxon>Endopterygota</taxon>
        <taxon>Lepidoptera</taxon>
        <taxon>Glossata</taxon>
        <taxon>Ditrysia</taxon>
        <taxon>Papilionoidea</taxon>
        <taxon>Papilionidae</taxon>
        <taxon>Papilioninae</taxon>
        <taxon>Iphiclides</taxon>
    </lineage>
</organism>
<gene>
    <name evidence="4" type="ORF">IPOD504_LOCUS9603</name>
</gene>
<proteinExistence type="predicted"/>
<feature type="non-terminal residue" evidence="4">
    <location>
        <position position="1"/>
    </location>
</feature>
<dbReference type="SMART" id="SM00360">
    <property type="entry name" value="RRM"/>
    <property type="match status" value="1"/>
</dbReference>
<dbReference type="InterPro" id="IPR035979">
    <property type="entry name" value="RBD_domain_sf"/>
</dbReference>
<dbReference type="SUPFAM" id="SSF54928">
    <property type="entry name" value="RNA-binding domain, RBD"/>
    <property type="match status" value="1"/>
</dbReference>
<accession>A0ABN8IFD6</accession>
<feature type="domain" description="RRM" evidence="3">
    <location>
        <begin position="245"/>
        <end position="321"/>
    </location>
</feature>